<feature type="transmembrane region" description="Helical" evidence="1">
    <location>
        <begin position="12"/>
        <end position="31"/>
    </location>
</feature>
<gene>
    <name evidence="2" type="ORF">H9X81_05280</name>
</gene>
<feature type="transmembrane region" description="Helical" evidence="1">
    <location>
        <begin position="215"/>
        <end position="238"/>
    </location>
</feature>
<sequence>MTFMSIMNSFPLYILVIAGLLFVFALCLVTLKQARQRALELGLSKEEIMGVIKSSALFSIVPSLSVVVGLFSLQAVLGVPWSWYRLSVIGSVSYELIAADMAAIGAGYDSLAALVEVNDPNVAGAVMLAMSLGIIGGVVGCLLLGKSIQTGMASYRAKSGAWGALVMSCFVMALMAVFVPARSIFTGTIATLTLITSALITMAHRWIIKKYKVKWLSNFVMADALILGMVSAVFWNYLIG</sequence>
<evidence type="ECO:0000313" key="2">
    <source>
        <dbReference type="EMBL" id="MBM6923105.1"/>
    </source>
</evidence>
<comment type="caution">
    <text evidence="2">The sequence shown here is derived from an EMBL/GenBank/DDBJ whole genome shotgun (WGS) entry which is preliminary data.</text>
</comment>
<keyword evidence="1" id="KW-0812">Transmembrane</keyword>
<organism evidence="2 3">
    <name type="scientific">Hydrogenoanaerobacterium saccharovorans</name>
    <dbReference type="NCBI Taxonomy" id="474960"/>
    <lineage>
        <taxon>Bacteria</taxon>
        <taxon>Bacillati</taxon>
        <taxon>Bacillota</taxon>
        <taxon>Clostridia</taxon>
        <taxon>Eubacteriales</taxon>
        <taxon>Oscillospiraceae</taxon>
        <taxon>Hydrogenoanaerobacterium</taxon>
    </lineage>
</organism>
<protein>
    <submittedName>
        <fullName evidence="2">DUF5058 family protein</fullName>
    </submittedName>
</protein>
<keyword evidence="1" id="KW-1133">Transmembrane helix</keyword>
<feature type="transmembrane region" description="Helical" evidence="1">
    <location>
        <begin position="157"/>
        <end position="178"/>
    </location>
</feature>
<dbReference type="InterPro" id="IPR032479">
    <property type="entry name" value="DUF5058"/>
</dbReference>
<proteinExistence type="predicted"/>
<dbReference type="Pfam" id="PF16481">
    <property type="entry name" value="DUF5058"/>
    <property type="match status" value="1"/>
</dbReference>
<feature type="transmembrane region" description="Helical" evidence="1">
    <location>
        <begin position="184"/>
        <end position="203"/>
    </location>
</feature>
<reference evidence="2 3" key="1">
    <citation type="journal article" date="2021" name="Sci. Rep.">
        <title>The distribution of antibiotic resistance genes in chicken gut microbiota commensals.</title>
        <authorList>
            <person name="Juricova H."/>
            <person name="Matiasovicova J."/>
            <person name="Kubasova T."/>
            <person name="Cejkova D."/>
            <person name="Rychlik I."/>
        </authorList>
    </citation>
    <scope>NUCLEOTIDE SEQUENCE [LARGE SCALE GENOMIC DNA]</scope>
    <source>
        <strain evidence="2 3">An564</strain>
    </source>
</reference>
<evidence type="ECO:0000313" key="3">
    <source>
        <dbReference type="Proteomes" id="UP000724149"/>
    </source>
</evidence>
<feature type="transmembrane region" description="Helical" evidence="1">
    <location>
        <begin position="122"/>
        <end position="145"/>
    </location>
</feature>
<dbReference type="Proteomes" id="UP000724149">
    <property type="component" value="Unassembled WGS sequence"/>
</dbReference>
<evidence type="ECO:0000256" key="1">
    <source>
        <dbReference type="SAM" id="Phobius"/>
    </source>
</evidence>
<keyword evidence="3" id="KW-1185">Reference proteome</keyword>
<accession>A0ABS2GNP7</accession>
<feature type="transmembrane region" description="Helical" evidence="1">
    <location>
        <begin position="51"/>
        <end position="77"/>
    </location>
</feature>
<name>A0ABS2GNP7_9FIRM</name>
<keyword evidence="1" id="KW-0472">Membrane</keyword>
<dbReference type="EMBL" id="JACSNR010000004">
    <property type="protein sequence ID" value="MBM6923105.1"/>
    <property type="molecule type" value="Genomic_DNA"/>
</dbReference>